<dbReference type="Gene3D" id="1.10.10.10">
    <property type="entry name" value="Winged helix-like DNA-binding domain superfamily/Winged helix DNA-binding domain"/>
    <property type="match status" value="1"/>
</dbReference>
<name>A0A243WH32_9BACT</name>
<dbReference type="SUPFAM" id="SSF88659">
    <property type="entry name" value="Sigma3 and sigma4 domains of RNA polymerase sigma factors"/>
    <property type="match status" value="1"/>
</dbReference>
<dbReference type="SUPFAM" id="SSF88946">
    <property type="entry name" value="Sigma2 domain of RNA polymerase sigma factors"/>
    <property type="match status" value="1"/>
</dbReference>
<proteinExistence type="inferred from homology"/>
<dbReference type="InterPro" id="IPR007627">
    <property type="entry name" value="RNA_pol_sigma70_r2"/>
</dbReference>
<sequence>MYTPPPSHHEQRYGEDLALWQAFRAGQREALGVLFDRYAQQLFAYGHQLVSDSELVKDAIQTVFVNLWGWRENLSEEVTVKFYLYRSLKRELLRTAVVPRLRLAGQPSDAHEPSFEQQLVIVEDEQQVAAKLTASLAQLSIREKEIINLKYFNNFKIREIADLLHLSEQTVSNLLHRALKKLRKSVVLGLLFLLWRILS</sequence>
<dbReference type="PANTHER" id="PTHR43133:SF46">
    <property type="entry name" value="RNA POLYMERASE SIGMA-70 FACTOR ECF SUBFAMILY"/>
    <property type="match status" value="1"/>
</dbReference>
<dbReference type="EMBL" id="MTSE01000002">
    <property type="protein sequence ID" value="OUJ75127.1"/>
    <property type="molecule type" value="Genomic_DNA"/>
</dbReference>
<evidence type="ECO:0000313" key="8">
    <source>
        <dbReference type="Proteomes" id="UP000194873"/>
    </source>
</evidence>
<dbReference type="InterPro" id="IPR013325">
    <property type="entry name" value="RNA_pol_sigma_r2"/>
</dbReference>
<dbReference type="InterPro" id="IPR039425">
    <property type="entry name" value="RNA_pol_sigma-70-like"/>
</dbReference>
<dbReference type="PANTHER" id="PTHR43133">
    <property type="entry name" value="RNA POLYMERASE ECF-TYPE SIGMA FACTO"/>
    <property type="match status" value="1"/>
</dbReference>
<keyword evidence="4" id="KW-0804">Transcription</keyword>
<protein>
    <recommendedName>
        <fullName evidence="9">Sigma-70 family RNA polymerase sigma factor</fullName>
    </recommendedName>
</protein>
<feature type="domain" description="RNA polymerase sigma-70 region 2" evidence="5">
    <location>
        <begin position="34"/>
        <end position="94"/>
    </location>
</feature>
<dbReference type="Gene3D" id="1.10.1740.10">
    <property type="match status" value="1"/>
</dbReference>
<dbReference type="GO" id="GO:0016987">
    <property type="term" value="F:sigma factor activity"/>
    <property type="evidence" value="ECO:0007669"/>
    <property type="project" value="UniProtKB-KW"/>
</dbReference>
<evidence type="ECO:0000313" key="7">
    <source>
        <dbReference type="EMBL" id="OUJ75127.1"/>
    </source>
</evidence>
<keyword evidence="8" id="KW-1185">Reference proteome</keyword>
<evidence type="ECO:0000256" key="3">
    <source>
        <dbReference type="ARBA" id="ARBA00023082"/>
    </source>
</evidence>
<dbReference type="GO" id="GO:0003677">
    <property type="term" value="F:DNA binding"/>
    <property type="evidence" value="ECO:0007669"/>
    <property type="project" value="InterPro"/>
</dbReference>
<dbReference type="OrthoDB" id="9150024at2"/>
<dbReference type="Proteomes" id="UP000194873">
    <property type="component" value="Unassembled WGS sequence"/>
</dbReference>
<keyword evidence="3" id="KW-0731">Sigma factor</keyword>
<feature type="domain" description="RNA polymerase sigma factor 70 region 4 type 2" evidence="6">
    <location>
        <begin position="131"/>
        <end position="182"/>
    </location>
</feature>
<evidence type="ECO:0000259" key="6">
    <source>
        <dbReference type="Pfam" id="PF08281"/>
    </source>
</evidence>
<dbReference type="GO" id="GO:0006352">
    <property type="term" value="P:DNA-templated transcription initiation"/>
    <property type="evidence" value="ECO:0007669"/>
    <property type="project" value="InterPro"/>
</dbReference>
<comment type="similarity">
    <text evidence="1">Belongs to the sigma-70 factor family. ECF subfamily.</text>
</comment>
<accession>A0A243WH32</accession>
<dbReference type="AlphaFoldDB" id="A0A243WH32"/>
<dbReference type="InterPro" id="IPR014284">
    <property type="entry name" value="RNA_pol_sigma-70_dom"/>
</dbReference>
<dbReference type="InterPro" id="IPR013249">
    <property type="entry name" value="RNA_pol_sigma70_r4_t2"/>
</dbReference>
<organism evidence="7 8">
    <name type="scientific">Hymenobacter crusticola</name>
    <dbReference type="NCBI Taxonomy" id="1770526"/>
    <lineage>
        <taxon>Bacteria</taxon>
        <taxon>Pseudomonadati</taxon>
        <taxon>Bacteroidota</taxon>
        <taxon>Cytophagia</taxon>
        <taxon>Cytophagales</taxon>
        <taxon>Hymenobacteraceae</taxon>
        <taxon>Hymenobacter</taxon>
    </lineage>
</organism>
<keyword evidence="2" id="KW-0805">Transcription regulation</keyword>
<gene>
    <name evidence="7" type="ORF">BXP70_03625</name>
</gene>
<comment type="caution">
    <text evidence="7">The sequence shown here is derived from an EMBL/GenBank/DDBJ whole genome shotgun (WGS) entry which is preliminary data.</text>
</comment>
<dbReference type="InterPro" id="IPR013324">
    <property type="entry name" value="RNA_pol_sigma_r3/r4-like"/>
</dbReference>
<evidence type="ECO:0000256" key="2">
    <source>
        <dbReference type="ARBA" id="ARBA00023015"/>
    </source>
</evidence>
<evidence type="ECO:0000256" key="4">
    <source>
        <dbReference type="ARBA" id="ARBA00023163"/>
    </source>
</evidence>
<evidence type="ECO:0000259" key="5">
    <source>
        <dbReference type="Pfam" id="PF04542"/>
    </source>
</evidence>
<dbReference type="NCBIfam" id="TIGR02937">
    <property type="entry name" value="sigma70-ECF"/>
    <property type="match status" value="1"/>
</dbReference>
<dbReference type="Pfam" id="PF04542">
    <property type="entry name" value="Sigma70_r2"/>
    <property type="match status" value="1"/>
</dbReference>
<dbReference type="InterPro" id="IPR036388">
    <property type="entry name" value="WH-like_DNA-bd_sf"/>
</dbReference>
<evidence type="ECO:0008006" key="9">
    <source>
        <dbReference type="Google" id="ProtNLM"/>
    </source>
</evidence>
<dbReference type="RefSeq" id="WP_086592673.1">
    <property type="nucleotide sequence ID" value="NZ_MTSE01000002.1"/>
</dbReference>
<dbReference type="CDD" id="cd06171">
    <property type="entry name" value="Sigma70_r4"/>
    <property type="match status" value="1"/>
</dbReference>
<evidence type="ECO:0000256" key="1">
    <source>
        <dbReference type="ARBA" id="ARBA00010641"/>
    </source>
</evidence>
<reference evidence="7 8" key="1">
    <citation type="submission" date="2017-01" db="EMBL/GenBank/DDBJ databases">
        <title>A new Hymenobacter.</title>
        <authorList>
            <person name="Liang Y."/>
            <person name="Feng F."/>
        </authorList>
    </citation>
    <scope>NUCLEOTIDE SEQUENCE [LARGE SCALE GENOMIC DNA]</scope>
    <source>
        <strain evidence="7">MIMBbqt21</strain>
    </source>
</reference>
<dbReference type="Pfam" id="PF08281">
    <property type="entry name" value="Sigma70_r4_2"/>
    <property type="match status" value="1"/>
</dbReference>